<evidence type="ECO:0000256" key="10">
    <source>
        <dbReference type="PIRNR" id="PIRNR015601"/>
    </source>
</evidence>
<evidence type="ECO:0000256" key="7">
    <source>
        <dbReference type="ARBA" id="ARBA00022691"/>
    </source>
</evidence>
<evidence type="ECO:0000256" key="8">
    <source>
        <dbReference type="ARBA" id="ARBA00025699"/>
    </source>
</evidence>
<dbReference type="PANTHER" id="PTHR30027">
    <property type="entry name" value="RIBOSOMAL RNA SMALL SUBUNIT METHYLTRANSFERASE E"/>
    <property type="match status" value="1"/>
</dbReference>
<dbReference type="Proteomes" id="UP000231912">
    <property type="component" value="Unassembled WGS sequence"/>
</dbReference>
<gene>
    <name evidence="12" type="ORF">CH371_19480</name>
</gene>
<dbReference type="InterPro" id="IPR029028">
    <property type="entry name" value="Alpha/beta_knot_MTases"/>
</dbReference>
<comment type="function">
    <text evidence="8 10">Specifically methylates the N3 position of the uracil ring of uridine 1498 (m3U1498) in 16S rRNA. Acts on the fully assembled 30S ribosomal subunit.</text>
</comment>
<organism evidence="12 13">
    <name type="scientific">Leptospira wolffii</name>
    <dbReference type="NCBI Taxonomy" id="409998"/>
    <lineage>
        <taxon>Bacteria</taxon>
        <taxon>Pseudomonadati</taxon>
        <taxon>Spirochaetota</taxon>
        <taxon>Spirochaetia</taxon>
        <taxon>Leptospirales</taxon>
        <taxon>Leptospiraceae</taxon>
        <taxon>Leptospira</taxon>
    </lineage>
</organism>
<evidence type="ECO:0000256" key="1">
    <source>
        <dbReference type="ARBA" id="ARBA00004496"/>
    </source>
</evidence>
<dbReference type="GO" id="GO:0005737">
    <property type="term" value="C:cytoplasm"/>
    <property type="evidence" value="ECO:0007669"/>
    <property type="project" value="UniProtKB-SubCell"/>
</dbReference>
<dbReference type="GO" id="GO:0070042">
    <property type="term" value="F:rRNA (uridine-N3-)-methyltransferase activity"/>
    <property type="evidence" value="ECO:0007669"/>
    <property type="project" value="TreeGrafter"/>
</dbReference>
<keyword evidence="3 10" id="KW-0963">Cytoplasm</keyword>
<evidence type="ECO:0000256" key="3">
    <source>
        <dbReference type="ARBA" id="ARBA00022490"/>
    </source>
</evidence>
<keyword evidence="4 10" id="KW-0698">rRNA processing</keyword>
<evidence type="ECO:0000259" key="11">
    <source>
        <dbReference type="Pfam" id="PF04452"/>
    </source>
</evidence>
<dbReference type="NCBIfam" id="TIGR00046">
    <property type="entry name" value="RsmE family RNA methyltransferase"/>
    <property type="match status" value="1"/>
</dbReference>
<dbReference type="EMBL" id="NPDT01000012">
    <property type="protein sequence ID" value="PJZ64127.1"/>
    <property type="molecule type" value="Genomic_DNA"/>
</dbReference>
<dbReference type="SUPFAM" id="SSF75217">
    <property type="entry name" value="alpha/beta knot"/>
    <property type="match status" value="1"/>
</dbReference>
<feature type="domain" description="Ribosomal RNA small subunit methyltransferase E methyltransferase" evidence="11">
    <location>
        <begin position="77"/>
        <end position="247"/>
    </location>
</feature>
<comment type="caution">
    <text evidence="12">The sequence shown here is derived from an EMBL/GenBank/DDBJ whole genome shotgun (WGS) entry which is preliminary data.</text>
</comment>
<proteinExistence type="inferred from homology"/>
<dbReference type="PIRSF" id="PIRSF015601">
    <property type="entry name" value="MTase_slr0722"/>
    <property type="match status" value="1"/>
</dbReference>
<dbReference type="GO" id="GO:0070475">
    <property type="term" value="P:rRNA base methylation"/>
    <property type="evidence" value="ECO:0007669"/>
    <property type="project" value="TreeGrafter"/>
</dbReference>
<keyword evidence="7 10" id="KW-0949">S-adenosyl-L-methionine</keyword>
<accession>A0A2M9Z6X9</accession>
<dbReference type="EC" id="2.1.1.193" evidence="10"/>
<comment type="similarity">
    <text evidence="2 10">Belongs to the RNA methyltransferase RsmE family.</text>
</comment>
<evidence type="ECO:0000256" key="9">
    <source>
        <dbReference type="ARBA" id="ARBA00047944"/>
    </source>
</evidence>
<dbReference type="InterPro" id="IPR046886">
    <property type="entry name" value="RsmE_MTase_dom"/>
</dbReference>
<dbReference type="InterPro" id="IPR006700">
    <property type="entry name" value="RsmE"/>
</dbReference>
<evidence type="ECO:0000256" key="2">
    <source>
        <dbReference type="ARBA" id="ARBA00005528"/>
    </source>
</evidence>
<evidence type="ECO:0000313" key="12">
    <source>
        <dbReference type="EMBL" id="PJZ64127.1"/>
    </source>
</evidence>
<dbReference type="RefSeq" id="WP_100760354.1">
    <property type="nucleotide sequence ID" value="NZ_NPDT01000012.1"/>
</dbReference>
<keyword evidence="6 10" id="KW-0808">Transferase</keyword>
<evidence type="ECO:0000256" key="5">
    <source>
        <dbReference type="ARBA" id="ARBA00022603"/>
    </source>
</evidence>
<dbReference type="PANTHER" id="PTHR30027:SF3">
    <property type="entry name" value="16S RRNA (URACIL(1498)-N(3))-METHYLTRANSFERASE"/>
    <property type="match status" value="1"/>
</dbReference>
<keyword evidence="5 10" id="KW-0489">Methyltransferase</keyword>
<evidence type="ECO:0000256" key="4">
    <source>
        <dbReference type="ARBA" id="ARBA00022552"/>
    </source>
</evidence>
<dbReference type="AlphaFoldDB" id="A0A2M9Z6X9"/>
<protein>
    <recommendedName>
        <fullName evidence="10">Ribosomal RNA small subunit methyltransferase E</fullName>
        <ecNumber evidence="10">2.1.1.193</ecNumber>
    </recommendedName>
</protein>
<evidence type="ECO:0000256" key="6">
    <source>
        <dbReference type="ARBA" id="ARBA00022679"/>
    </source>
</evidence>
<dbReference type="Pfam" id="PF04452">
    <property type="entry name" value="Methyltrans_RNA"/>
    <property type="match status" value="1"/>
</dbReference>
<sequence>MNILLLGPEDRISSGVYRVSRRITLDHIFGILKKKEGDSLKAGFENESLGLFRILQSGPNELVGKYVPIIRTPKRTRRLKILLAVQRPPTVEKILHLAGVWGLDSLEFLVADLSRREYLTSPVWRESLIREQIRLGMEQGGNVHRPEIRISFSPPEKGRSSSGSSFRERIVELPSSSFYLDPKGESLFSEKISHKIKSEPLKTVLLGPEAGWSPKEIELLKSSGMQGIRLSRSILRSEQAFAFFLSQWEALTSF</sequence>
<name>A0A2M9Z6X9_9LEPT</name>
<dbReference type="Gene3D" id="3.40.1280.10">
    <property type="match status" value="1"/>
</dbReference>
<reference evidence="12 13" key="1">
    <citation type="submission" date="2017-07" db="EMBL/GenBank/DDBJ databases">
        <title>Leptospira spp. isolated from tropical soils.</title>
        <authorList>
            <person name="Thibeaux R."/>
            <person name="Iraola G."/>
            <person name="Ferres I."/>
            <person name="Bierque E."/>
            <person name="Girault D."/>
            <person name="Soupe-Gilbert M.-E."/>
            <person name="Picardeau M."/>
            <person name="Goarant C."/>
        </authorList>
    </citation>
    <scope>NUCLEOTIDE SEQUENCE [LARGE SCALE GENOMIC DNA]</scope>
    <source>
        <strain evidence="12 13">FH2-C-A2</strain>
    </source>
</reference>
<comment type="catalytic activity">
    <reaction evidence="9 10">
        <text>uridine(1498) in 16S rRNA + S-adenosyl-L-methionine = N(3)-methyluridine(1498) in 16S rRNA + S-adenosyl-L-homocysteine + H(+)</text>
        <dbReference type="Rhea" id="RHEA:42920"/>
        <dbReference type="Rhea" id="RHEA-COMP:10283"/>
        <dbReference type="Rhea" id="RHEA-COMP:10284"/>
        <dbReference type="ChEBI" id="CHEBI:15378"/>
        <dbReference type="ChEBI" id="CHEBI:57856"/>
        <dbReference type="ChEBI" id="CHEBI:59789"/>
        <dbReference type="ChEBI" id="CHEBI:65315"/>
        <dbReference type="ChEBI" id="CHEBI:74502"/>
        <dbReference type="EC" id="2.1.1.193"/>
    </reaction>
</comment>
<dbReference type="CDD" id="cd18084">
    <property type="entry name" value="RsmE-like"/>
    <property type="match status" value="1"/>
</dbReference>
<evidence type="ECO:0000313" key="13">
    <source>
        <dbReference type="Proteomes" id="UP000231912"/>
    </source>
</evidence>
<dbReference type="InterPro" id="IPR029026">
    <property type="entry name" value="tRNA_m1G_MTases_N"/>
</dbReference>
<comment type="subcellular location">
    <subcellularLocation>
        <location evidence="1 10">Cytoplasm</location>
    </subcellularLocation>
</comment>